<evidence type="ECO:0000313" key="6">
    <source>
        <dbReference type="Proteomes" id="UP000272729"/>
    </source>
</evidence>
<keyword evidence="6" id="KW-1185">Reference proteome</keyword>
<dbReference type="OrthoDB" id="4247482at2"/>
<sequence length="194" mass="21034">MTCWRNEASLKTDPKPSTCVDAETFAADVALEGPPEVEFNPGIAGRIPAKGSAGGALVRDRNGHVLFVTPRYKPFLYIPGGIADANESPKAACQREVAEEIGIELRLGSLLVVDWVPQNGVWRDSHQFVSDGGVLTPEQVTALRTHDDELDGMKFLSLDAAAPHIHPSLYRRLQLAIEAAETGRTVYAEFGRAL</sequence>
<dbReference type="AlphaFoldDB" id="A0A495XAQ6"/>
<protein>
    <submittedName>
        <fullName evidence="5">ADP-ribose pyrophosphatase YjhB (NUDIX family)</fullName>
    </submittedName>
</protein>
<gene>
    <name evidence="5" type="ORF">DFJ66_3696</name>
</gene>
<name>A0A495XAQ6_9PSEU</name>
<evidence type="ECO:0000259" key="4">
    <source>
        <dbReference type="PROSITE" id="PS51462"/>
    </source>
</evidence>
<evidence type="ECO:0000313" key="5">
    <source>
        <dbReference type="EMBL" id="RKT70436.1"/>
    </source>
</evidence>
<organism evidence="5 6">
    <name type="scientific">Saccharothrix variisporea</name>
    <dbReference type="NCBI Taxonomy" id="543527"/>
    <lineage>
        <taxon>Bacteria</taxon>
        <taxon>Bacillati</taxon>
        <taxon>Actinomycetota</taxon>
        <taxon>Actinomycetes</taxon>
        <taxon>Pseudonocardiales</taxon>
        <taxon>Pseudonocardiaceae</taxon>
        <taxon>Saccharothrix</taxon>
    </lineage>
</organism>
<dbReference type="Gene3D" id="3.90.79.10">
    <property type="entry name" value="Nucleoside Triphosphate Pyrophosphohydrolase"/>
    <property type="match status" value="1"/>
</dbReference>
<evidence type="ECO:0000256" key="3">
    <source>
        <dbReference type="ARBA" id="ARBA00022842"/>
    </source>
</evidence>
<comment type="caution">
    <text evidence="5">The sequence shown here is derived from an EMBL/GenBank/DDBJ whole genome shotgun (WGS) entry which is preliminary data.</text>
</comment>
<proteinExistence type="predicted"/>
<dbReference type="PROSITE" id="PS00893">
    <property type="entry name" value="NUDIX_BOX"/>
    <property type="match status" value="1"/>
</dbReference>
<dbReference type="SUPFAM" id="SSF55811">
    <property type="entry name" value="Nudix"/>
    <property type="match status" value="1"/>
</dbReference>
<keyword evidence="3" id="KW-0460">Magnesium</keyword>
<dbReference type="EMBL" id="RBXR01000001">
    <property type="protein sequence ID" value="RKT70436.1"/>
    <property type="molecule type" value="Genomic_DNA"/>
</dbReference>
<evidence type="ECO:0000256" key="1">
    <source>
        <dbReference type="ARBA" id="ARBA00001946"/>
    </source>
</evidence>
<dbReference type="PROSITE" id="PS51462">
    <property type="entry name" value="NUDIX"/>
    <property type="match status" value="1"/>
</dbReference>
<dbReference type="InterPro" id="IPR020084">
    <property type="entry name" value="NUDIX_hydrolase_CS"/>
</dbReference>
<reference evidence="5 6" key="1">
    <citation type="submission" date="2018-10" db="EMBL/GenBank/DDBJ databases">
        <title>Sequencing the genomes of 1000 actinobacteria strains.</title>
        <authorList>
            <person name="Klenk H.-P."/>
        </authorList>
    </citation>
    <scope>NUCLEOTIDE SEQUENCE [LARGE SCALE GENOMIC DNA]</scope>
    <source>
        <strain evidence="5 6">DSM 43911</strain>
    </source>
</reference>
<evidence type="ECO:0000256" key="2">
    <source>
        <dbReference type="ARBA" id="ARBA00022801"/>
    </source>
</evidence>
<comment type="cofactor">
    <cofactor evidence="1">
        <name>Mg(2+)</name>
        <dbReference type="ChEBI" id="CHEBI:18420"/>
    </cofactor>
</comment>
<dbReference type="InterPro" id="IPR015797">
    <property type="entry name" value="NUDIX_hydrolase-like_dom_sf"/>
</dbReference>
<accession>A0A495XAQ6</accession>
<feature type="domain" description="Nudix hydrolase" evidence="4">
    <location>
        <begin position="49"/>
        <end position="178"/>
    </location>
</feature>
<dbReference type="PANTHER" id="PTHR43046">
    <property type="entry name" value="GDP-MANNOSE MANNOSYL HYDROLASE"/>
    <property type="match status" value="1"/>
</dbReference>
<dbReference type="Proteomes" id="UP000272729">
    <property type="component" value="Unassembled WGS sequence"/>
</dbReference>
<dbReference type="GO" id="GO:0016787">
    <property type="term" value="F:hydrolase activity"/>
    <property type="evidence" value="ECO:0007669"/>
    <property type="project" value="UniProtKB-KW"/>
</dbReference>
<keyword evidence="2" id="KW-0378">Hydrolase</keyword>
<dbReference type="CDD" id="cd18876">
    <property type="entry name" value="NUDIX_Hydrolase"/>
    <property type="match status" value="1"/>
</dbReference>
<dbReference type="Pfam" id="PF00293">
    <property type="entry name" value="NUDIX"/>
    <property type="match status" value="1"/>
</dbReference>
<dbReference type="InterPro" id="IPR000086">
    <property type="entry name" value="NUDIX_hydrolase_dom"/>
</dbReference>
<dbReference type="PANTHER" id="PTHR43046:SF12">
    <property type="entry name" value="GDP-MANNOSE MANNOSYL HYDROLASE"/>
    <property type="match status" value="1"/>
</dbReference>